<comment type="similarity">
    <text evidence="1">Belongs to the LysR transcriptional regulatory family.</text>
</comment>
<protein>
    <recommendedName>
        <fullName evidence="5">HTH lysR-type domain-containing protein</fullName>
    </recommendedName>
</protein>
<keyword evidence="7" id="KW-1185">Reference proteome</keyword>
<sequence length="306" mass="34446">MINPTWLNTFCTLVEVNHFTQTAERLFMTQSGVSQHIKKLEQQVNCALLERHGKQFSLTVHGQNLYQQGSLLLKEWQFLEQQLKDDLPYSGLVKIQSPGSCGLQFYSQLLALQATHPKLTIDYRFAPNTSVEQAVANYSADIGFLTQMPTLSEVTSHKIGEEALLLVTPANIENPTWEVLCELGFIGHPDAKHHAQLLLSENYSEFEHVDQIKQTGFSNQISLILEPVSLGLGFTVLPAHAVSAFNKPALIKTHHLANPISENIYVCHHRNRPMAKRMHTVIESIKQTRALKVAPVKPLYSFKQCV</sequence>
<dbReference type="SUPFAM" id="SSF46785">
    <property type="entry name" value="Winged helix' DNA-binding domain"/>
    <property type="match status" value="1"/>
</dbReference>
<evidence type="ECO:0000256" key="1">
    <source>
        <dbReference type="ARBA" id="ARBA00009437"/>
    </source>
</evidence>
<keyword evidence="3" id="KW-0238">DNA-binding</keyword>
<comment type="caution">
    <text evidence="6">The sequence shown here is derived from an EMBL/GenBank/DDBJ whole genome shotgun (WGS) entry which is preliminary data.</text>
</comment>
<dbReference type="Proteomes" id="UP000648482">
    <property type="component" value="Unassembled WGS sequence"/>
</dbReference>
<name>A0ABR9E5J3_9GAMM</name>
<dbReference type="PROSITE" id="PS50931">
    <property type="entry name" value="HTH_LYSR"/>
    <property type="match status" value="1"/>
</dbReference>
<keyword evidence="2" id="KW-0805">Transcription regulation</keyword>
<dbReference type="PRINTS" id="PR00039">
    <property type="entry name" value="HTHLYSR"/>
</dbReference>
<dbReference type="Pfam" id="PF03466">
    <property type="entry name" value="LysR_substrate"/>
    <property type="match status" value="1"/>
</dbReference>
<dbReference type="SUPFAM" id="SSF53850">
    <property type="entry name" value="Periplasmic binding protein-like II"/>
    <property type="match status" value="1"/>
</dbReference>
<dbReference type="InterPro" id="IPR036388">
    <property type="entry name" value="WH-like_DNA-bd_sf"/>
</dbReference>
<dbReference type="Pfam" id="PF00126">
    <property type="entry name" value="HTH_1"/>
    <property type="match status" value="1"/>
</dbReference>
<proteinExistence type="inferred from homology"/>
<organism evidence="6 7">
    <name type="scientific">Pseudoalteromonas aliena SW19</name>
    <dbReference type="NCBI Taxonomy" id="1314866"/>
    <lineage>
        <taxon>Bacteria</taxon>
        <taxon>Pseudomonadati</taxon>
        <taxon>Pseudomonadota</taxon>
        <taxon>Gammaproteobacteria</taxon>
        <taxon>Alteromonadales</taxon>
        <taxon>Pseudoalteromonadaceae</taxon>
        <taxon>Pseudoalteromonas</taxon>
    </lineage>
</organism>
<accession>A0ABR9E5J3</accession>
<keyword evidence="4" id="KW-0804">Transcription</keyword>
<evidence type="ECO:0000256" key="4">
    <source>
        <dbReference type="ARBA" id="ARBA00023163"/>
    </source>
</evidence>
<dbReference type="RefSeq" id="WP_193156766.1">
    <property type="nucleotide sequence ID" value="NZ_AQGU01000029.1"/>
</dbReference>
<evidence type="ECO:0000256" key="3">
    <source>
        <dbReference type="ARBA" id="ARBA00023125"/>
    </source>
</evidence>
<evidence type="ECO:0000256" key="2">
    <source>
        <dbReference type="ARBA" id="ARBA00023015"/>
    </source>
</evidence>
<dbReference type="InterPro" id="IPR005119">
    <property type="entry name" value="LysR_subst-bd"/>
</dbReference>
<feature type="domain" description="HTH lysR-type" evidence="5">
    <location>
        <begin position="2"/>
        <end position="59"/>
    </location>
</feature>
<dbReference type="Gene3D" id="1.10.10.10">
    <property type="entry name" value="Winged helix-like DNA-binding domain superfamily/Winged helix DNA-binding domain"/>
    <property type="match status" value="1"/>
</dbReference>
<dbReference type="PANTHER" id="PTHR30126:SF99">
    <property type="entry name" value="TRANSCRIPTIONAL REGULATOR LYSR FAMILY"/>
    <property type="match status" value="1"/>
</dbReference>
<evidence type="ECO:0000313" key="7">
    <source>
        <dbReference type="Proteomes" id="UP000648482"/>
    </source>
</evidence>
<evidence type="ECO:0000259" key="5">
    <source>
        <dbReference type="PROSITE" id="PS50931"/>
    </source>
</evidence>
<reference evidence="6 7" key="1">
    <citation type="submission" date="2015-06" db="EMBL/GenBank/DDBJ databases">
        <title>Genome sequence of Pseudoalteromonas aliena.</title>
        <authorList>
            <person name="Xie B.-B."/>
            <person name="Rong J.-C."/>
            <person name="Qin Q.-L."/>
            <person name="Zhang Y.-Z."/>
        </authorList>
    </citation>
    <scope>NUCLEOTIDE SEQUENCE [LARGE SCALE GENOMIC DNA]</scope>
    <source>
        <strain evidence="6 7">SW19</strain>
    </source>
</reference>
<dbReference type="InterPro" id="IPR036390">
    <property type="entry name" value="WH_DNA-bd_sf"/>
</dbReference>
<gene>
    <name evidence="6" type="ORF">PALI_b0039</name>
</gene>
<dbReference type="CDD" id="cd05466">
    <property type="entry name" value="PBP2_LTTR_substrate"/>
    <property type="match status" value="1"/>
</dbReference>
<dbReference type="PANTHER" id="PTHR30126">
    <property type="entry name" value="HTH-TYPE TRANSCRIPTIONAL REGULATOR"/>
    <property type="match status" value="1"/>
</dbReference>
<evidence type="ECO:0000313" key="6">
    <source>
        <dbReference type="EMBL" id="MBE0361121.1"/>
    </source>
</evidence>
<dbReference type="InterPro" id="IPR000847">
    <property type="entry name" value="LysR_HTH_N"/>
</dbReference>
<dbReference type="Gene3D" id="3.40.190.290">
    <property type="match status" value="1"/>
</dbReference>
<dbReference type="EMBL" id="AQGU01000029">
    <property type="protein sequence ID" value="MBE0361121.1"/>
    <property type="molecule type" value="Genomic_DNA"/>
</dbReference>